<dbReference type="Gene3D" id="1.10.8.60">
    <property type="match status" value="1"/>
</dbReference>
<comment type="caution">
    <text evidence="11">The sequence shown here is derived from an EMBL/GenBank/DDBJ whole genome shotgun (WGS) entry which is preliminary data.</text>
</comment>
<dbReference type="CDD" id="cd19498">
    <property type="entry name" value="RecA-like_HslU"/>
    <property type="match status" value="1"/>
</dbReference>
<feature type="binding site" evidence="7">
    <location>
        <position position="351"/>
    </location>
    <ligand>
        <name>ATP</name>
        <dbReference type="ChEBI" id="CHEBI:30616"/>
    </ligand>
</feature>
<comment type="subunit">
    <text evidence="7">A double ring-shaped homohexamer of HslV is capped on each side by a ring-shaped HslU homohexamer. The assembly of the HslU/HslV complex is dependent on binding of ATP.</text>
</comment>
<dbReference type="GO" id="GO:0009376">
    <property type="term" value="C:HslUV protease complex"/>
    <property type="evidence" value="ECO:0007669"/>
    <property type="project" value="UniProtKB-UniRule"/>
</dbReference>
<evidence type="ECO:0000259" key="9">
    <source>
        <dbReference type="SMART" id="SM00382"/>
    </source>
</evidence>
<dbReference type="Pfam" id="PF00004">
    <property type="entry name" value="AAA"/>
    <property type="match status" value="1"/>
</dbReference>
<dbReference type="NCBIfam" id="TIGR00390">
    <property type="entry name" value="hslU"/>
    <property type="match status" value="1"/>
</dbReference>
<evidence type="ECO:0000313" key="11">
    <source>
        <dbReference type="EMBL" id="OGD14243.1"/>
    </source>
</evidence>
<evidence type="ECO:0000256" key="2">
    <source>
        <dbReference type="ARBA" id="ARBA00009771"/>
    </source>
</evidence>
<keyword evidence="6 7" id="KW-0143">Chaperone</keyword>
<dbReference type="InterPro" id="IPR027417">
    <property type="entry name" value="P-loop_NTPase"/>
</dbReference>
<evidence type="ECO:0000256" key="1">
    <source>
        <dbReference type="ARBA" id="ARBA00004496"/>
    </source>
</evidence>
<dbReference type="FunFam" id="3.40.50.300:FF:000213">
    <property type="entry name" value="ATP-dependent protease ATPase subunit HslU"/>
    <property type="match status" value="1"/>
</dbReference>
<organism evidence="11 12">
    <name type="scientific">Candidatus Sediminicultor quintus</name>
    <dbReference type="NCBI Taxonomy" id="1797291"/>
    <lineage>
        <taxon>Bacteria</taxon>
        <taxon>Pseudomonadati</taxon>
        <taxon>Atribacterota</taxon>
        <taxon>Candidatus Phoenicimicrobiia</taxon>
        <taxon>Candidatus Pheonicimicrobiales</taxon>
        <taxon>Candidatus Phoenicimicrobiaceae</taxon>
        <taxon>Candidatus Sediminicultor</taxon>
    </lineage>
</organism>
<dbReference type="GO" id="GO:0008233">
    <property type="term" value="F:peptidase activity"/>
    <property type="evidence" value="ECO:0007669"/>
    <property type="project" value="InterPro"/>
</dbReference>
<dbReference type="HAMAP" id="MF_00249">
    <property type="entry name" value="HslU"/>
    <property type="match status" value="1"/>
</dbReference>
<keyword evidence="3 7" id="KW-0963">Cytoplasm</keyword>
<dbReference type="GO" id="GO:0036402">
    <property type="term" value="F:proteasome-activating activity"/>
    <property type="evidence" value="ECO:0007669"/>
    <property type="project" value="UniProtKB-UniRule"/>
</dbReference>
<evidence type="ECO:0000256" key="6">
    <source>
        <dbReference type="ARBA" id="ARBA00023186"/>
    </source>
</evidence>
<comment type="function">
    <text evidence="7">ATPase subunit of a proteasome-like degradation complex; this subunit has chaperone activity. The binding of ATP and its subsequent hydrolysis by HslU are essential for unfolding of protein substrates subsequently hydrolyzed by HslV. HslU recognizes the N-terminal part of its protein substrates and unfolds these before they are guided to HslV for hydrolysis.</text>
</comment>
<dbReference type="EMBL" id="MEYH01000090">
    <property type="protein sequence ID" value="OGD14243.1"/>
    <property type="molecule type" value="Genomic_DNA"/>
</dbReference>
<dbReference type="PANTHER" id="PTHR48102:SF3">
    <property type="entry name" value="ATP-DEPENDENT PROTEASE ATPASE SUBUNIT HSLU"/>
    <property type="match status" value="1"/>
</dbReference>
<dbReference type="FunFam" id="3.40.50.300:FF:000220">
    <property type="entry name" value="ATP-dependent protease ATPase subunit HslU"/>
    <property type="match status" value="1"/>
</dbReference>
<dbReference type="Proteomes" id="UP000177701">
    <property type="component" value="Unassembled WGS sequence"/>
</dbReference>
<dbReference type="Pfam" id="PF07724">
    <property type="entry name" value="AAA_2"/>
    <property type="match status" value="1"/>
</dbReference>
<feature type="domain" description="Clp ATPase C-terminal" evidence="10">
    <location>
        <begin position="365"/>
        <end position="459"/>
    </location>
</feature>
<dbReference type="NCBIfam" id="NF003544">
    <property type="entry name" value="PRK05201.1"/>
    <property type="match status" value="1"/>
</dbReference>
<evidence type="ECO:0000256" key="5">
    <source>
        <dbReference type="ARBA" id="ARBA00022840"/>
    </source>
</evidence>
<dbReference type="InterPro" id="IPR050052">
    <property type="entry name" value="ATP-dep_Clp_protease_ClpX"/>
</dbReference>
<feature type="binding site" evidence="7">
    <location>
        <begin position="60"/>
        <end position="65"/>
    </location>
    <ligand>
        <name>ATP</name>
        <dbReference type="ChEBI" id="CHEBI:30616"/>
    </ligand>
</feature>
<feature type="domain" description="AAA+ ATPase" evidence="9">
    <location>
        <begin position="49"/>
        <end position="362"/>
    </location>
</feature>
<evidence type="ECO:0000256" key="8">
    <source>
        <dbReference type="SAM" id="Coils"/>
    </source>
</evidence>
<comment type="subcellular location">
    <subcellularLocation>
        <location evidence="1 7">Cytoplasm</location>
    </subcellularLocation>
</comment>
<dbReference type="InterPro" id="IPR003959">
    <property type="entry name" value="ATPase_AAA_core"/>
</dbReference>
<dbReference type="Gene3D" id="3.40.50.300">
    <property type="entry name" value="P-loop containing nucleotide triphosphate hydrolases"/>
    <property type="match status" value="2"/>
</dbReference>
<dbReference type="SMART" id="SM01086">
    <property type="entry name" value="ClpB_D2-small"/>
    <property type="match status" value="1"/>
</dbReference>
<dbReference type="SMART" id="SM00382">
    <property type="entry name" value="AAA"/>
    <property type="match status" value="1"/>
</dbReference>
<dbReference type="PANTHER" id="PTHR48102">
    <property type="entry name" value="ATP-DEPENDENT CLP PROTEASE ATP-BINDING SUBUNIT CLPX-LIKE, MITOCHONDRIAL-RELATED"/>
    <property type="match status" value="1"/>
</dbReference>
<dbReference type="InterPro" id="IPR004491">
    <property type="entry name" value="HslU"/>
</dbReference>
<sequence>MNDLTPSQIVSELDQYIIGQENAKKAVAIALRNRIRRQKLPPELIDEVTPKNIIMIGPTGVGKTEIARRLAKLVKAPFVKVEATKFTEVGYVGRDVDSIIRDITEVSVQLVRKEWASKVEDKAKQLVDEKIVDYLFPVSTKRKEQKTNFLDGPFSSGIEEEEEKKESFDILKNKDEREERFERTRKKFKDKLEKGELENRLIEIEVEENIQPTVEIFSNSGIEGMGINFKDILGRMFPQKRKKQKVTIAEARKILLYTETQKLIDMDEVIRDAVDKVENLGIVFIDEIDKIATQEKSYGPDVSRGGVQRDILPIIEGSTVMTKYGAIKTDHILFIAAGAFTTSKPSDLIPELQGRFPIRVELNILNKGDLKRILTEPRNSLIKQYIALLATEDLKIEITDNAIDEIAETSFLVNEQTENIGARRLYTVLEKLLEDISFNAPSSKNKQIIIDKRYVKKKLQSIVKNEDLSRYIL</sequence>
<gene>
    <name evidence="7" type="primary">hslU</name>
    <name evidence="11" type="ORF">A2V47_04640</name>
</gene>
<dbReference type="InterPro" id="IPR003593">
    <property type="entry name" value="AAA+_ATPase"/>
</dbReference>
<keyword evidence="5 7" id="KW-0067">ATP-binding</keyword>
<dbReference type="SUPFAM" id="SSF52540">
    <property type="entry name" value="P-loop containing nucleoside triphosphate hydrolases"/>
    <property type="match status" value="1"/>
</dbReference>
<feature type="binding site" evidence="7">
    <location>
        <position position="286"/>
    </location>
    <ligand>
        <name>ATP</name>
        <dbReference type="ChEBI" id="CHEBI:30616"/>
    </ligand>
</feature>
<comment type="similarity">
    <text evidence="2 7">Belongs to the ClpX chaperone family. HslU subfamily.</text>
</comment>
<accession>A0A1F5A6N1</accession>
<evidence type="ECO:0000256" key="3">
    <source>
        <dbReference type="ARBA" id="ARBA00022490"/>
    </source>
</evidence>
<dbReference type="GO" id="GO:0016887">
    <property type="term" value="F:ATP hydrolysis activity"/>
    <property type="evidence" value="ECO:0007669"/>
    <property type="project" value="InterPro"/>
</dbReference>
<proteinExistence type="inferred from homology"/>
<dbReference type="GO" id="GO:0043335">
    <property type="term" value="P:protein unfolding"/>
    <property type="evidence" value="ECO:0007669"/>
    <property type="project" value="UniProtKB-UniRule"/>
</dbReference>
<evidence type="ECO:0000256" key="7">
    <source>
        <dbReference type="HAMAP-Rule" id="MF_00249"/>
    </source>
</evidence>
<feature type="binding site" evidence="7">
    <location>
        <position position="18"/>
    </location>
    <ligand>
        <name>ATP</name>
        <dbReference type="ChEBI" id="CHEBI:30616"/>
    </ligand>
</feature>
<evidence type="ECO:0000256" key="4">
    <source>
        <dbReference type="ARBA" id="ARBA00022741"/>
    </source>
</evidence>
<reference evidence="11 12" key="1">
    <citation type="journal article" date="2016" name="Nat. Commun.">
        <title>Thousands of microbial genomes shed light on interconnected biogeochemical processes in an aquifer system.</title>
        <authorList>
            <person name="Anantharaman K."/>
            <person name="Brown C.T."/>
            <person name="Hug L.A."/>
            <person name="Sharon I."/>
            <person name="Castelle C.J."/>
            <person name="Probst A.J."/>
            <person name="Thomas B.C."/>
            <person name="Singh A."/>
            <person name="Wilkins M.J."/>
            <person name="Karaoz U."/>
            <person name="Brodie E.L."/>
            <person name="Williams K.H."/>
            <person name="Hubbard S.S."/>
            <person name="Banfield J.F."/>
        </authorList>
    </citation>
    <scope>NUCLEOTIDE SEQUENCE [LARGE SCALE GENOMIC DNA]</scope>
</reference>
<dbReference type="AlphaFoldDB" id="A0A1F5A6N1"/>
<dbReference type="STRING" id="1797291.A2V47_04640"/>
<feature type="coiled-coil region" evidence="8">
    <location>
        <begin position="158"/>
        <end position="198"/>
    </location>
</feature>
<name>A0A1F5A6N1_9BACT</name>
<keyword evidence="4 7" id="KW-0547">Nucleotide-binding</keyword>
<dbReference type="GO" id="GO:0005524">
    <property type="term" value="F:ATP binding"/>
    <property type="evidence" value="ECO:0007669"/>
    <property type="project" value="UniProtKB-UniRule"/>
</dbReference>
<evidence type="ECO:0000259" key="10">
    <source>
        <dbReference type="SMART" id="SM01086"/>
    </source>
</evidence>
<protein>
    <recommendedName>
        <fullName evidence="7">ATP-dependent protease ATPase subunit HslU</fullName>
    </recommendedName>
    <alternativeName>
        <fullName evidence="7">Unfoldase HslU</fullName>
    </alternativeName>
</protein>
<keyword evidence="8" id="KW-0175">Coiled coil</keyword>
<evidence type="ECO:0000313" key="12">
    <source>
        <dbReference type="Proteomes" id="UP000177701"/>
    </source>
</evidence>
<dbReference type="InterPro" id="IPR019489">
    <property type="entry name" value="Clp_ATPase_C"/>
</dbReference>
<feature type="binding site" evidence="7">
    <location>
        <position position="423"/>
    </location>
    <ligand>
        <name>ATP</name>
        <dbReference type="ChEBI" id="CHEBI:30616"/>
    </ligand>
</feature>